<dbReference type="InterPro" id="IPR011762">
    <property type="entry name" value="COA_CT_N"/>
</dbReference>
<feature type="domain" description="CoA carboxyltransferase C-terminal" evidence="2">
    <location>
        <begin position="266"/>
        <end position="509"/>
    </location>
</feature>
<dbReference type="PANTHER" id="PTHR43842">
    <property type="entry name" value="PROPIONYL-COA CARBOXYLASE BETA CHAIN"/>
    <property type="match status" value="1"/>
</dbReference>
<dbReference type="Pfam" id="PF01039">
    <property type="entry name" value="Carboxyl_trans"/>
    <property type="match status" value="1"/>
</dbReference>
<dbReference type="EMBL" id="JRFJ01000005">
    <property type="protein sequence ID" value="KHJ53657.1"/>
    <property type="molecule type" value="Genomic_DNA"/>
</dbReference>
<dbReference type="InterPro" id="IPR029045">
    <property type="entry name" value="ClpP/crotonase-like_dom_sf"/>
</dbReference>
<dbReference type="SUPFAM" id="SSF52096">
    <property type="entry name" value="ClpP/crotonase"/>
    <property type="match status" value="2"/>
</dbReference>
<dbReference type="RefSeq" id="WP_039195162.1">
    <property type="nucleotide sequence ID" value="NZ_JRFJ01000005.1"/>
</dbReference>
<dbReference type="Proteomes" id="UP000030826">
    <property type="component" value="Unassembled WGS sequence"/>
</dbReference>
<protein>
    <submittedName>
        <fullName evidence="3">Methylmalonyl-CoA carboxyltransferase</fullName>
    </submittedName>
</protein>
<dbReference type="GO" id="GO:0016740">
    <property type="term" value="F:transferase activity"/>
    <property type="evidence" value="ECO:0007669"/>
    <property type="project" value="UniProtKB-KW"/>
</dbReference>
<dbReference type="Gene3D" id="3.90.226.10">
    <property type="entry name" value="2-enoyl-CoA Hydratase, Chain A, domain 1"/>
    <property type="match status" value="2"/>
</dbReference>
<proteinExistence type="predicted"/>
<feature type="domain" description="CoA carboxyltransferase N-terminal" evidence="1">
    <location>
        <begin position="3"/>
        <end position="258"/>
    </location>
</feature>
<evidence type="ECO:0000313" key="4">
    <source>
        <dbReference type="Proteomes" id="UP000030826"/>
    </source>
</evidence>
<evidence type="ECO:0000313" key="3">
    <source>
        <dbReference type="EMBL" id="KHJ53657.1"/>
    </source>
</evidence>
<reference evidence="3 4" key="1">
    <citation type="submission" date="2014-09" db="EMBL/GenBank/DDBJ databases">
        <title>Isolation and characterization of Aurantimonas altamirensis ON-56566 from clinical sample following a dog bite.</title>
        <authorList>
            <person name="Eshaghi A."/>
            <person name="Li A."/>
            <person name="Shahinas D."/>
            <person name="Bahn P."/>
            <person name="Kus J.V."/>
            <person name="Patel S.N."/>
        </authorList>
    </citation>
    <scope>NUCLEOTIDE SEQUENCE [LARGE SCALE GENOMIC DNA]</scope>
    <source>
        <strain evidence="3 4">ON-56566</strain>
    </source>
</reference>
<name>A0A0B1Q427_9HYPH</name>
<accession>A0A0B1Q427</accession>
<dbReference type="STRING" id="370622.LA66_17175"/>
<evidence type="ECO:0000259" key="1">
    <source>
        <dbReference type="PROSITE" id="PS50980"/>
    </source>
</evidence>
<dbReference type="OrthoDB" id="9803706at2"/>
<comment type="caution">
    <text evidence="3">The sequence shown here is derived from an EMBL/GenBank/DDBJ whole genome shotgun (WGS) entry which is preliminary data.</text>
</comment>
<dbReference type="PROSITE" id="PS50989">
    <property type="entry name" value="COA_CT_CTER"/>
    <property type="match status" value="1"/>
</dbReference>
<gene>
    <name evidence="3" type="ORF">LA66_17175</name>
</gene>
<sequence>MAHEALMAELDQRRDKARAMGGEAKLAKRRERGQLNAMERLDALVDENTFFEMGLLGASAVYDTDIAGTPRDGKLTGFARINGRDVGVVVNEFTTKGASTSTTNSKKMGYIRKTCVERGLPFVHIGESTGARLPDAMGSKGMGQLLGNDTTQFKRMRETPWAAAALDTSFGSSAWMCCCSDFTVMRKGSIMSVSSPRLVSMAIGEKVDLEELGGWRIHAEQTGLIDQFVDTDEEAMAAIRSFLSYMPSHNGELPPDSAVAEGSGEDQDSILDLIPEKRTQVYDMKKIIRVIFDRGSYFEMKPRFGKSATVGLARLDGKVVGIIANNPQVGGGALSAEACRKIIEFTVLCDSFNIPIIRLMDTPGFVVGTDAERRGAPGHIMNFMNATCMTTVPQVTVICRKAYGRAYVAMGGGAHNDAMIAWPMAEVSFMDPVFATSIVHNKTKDDEGFEEALAHIQKNLEIWDMARIFSAHDVIKPQETRSYLVRMLDIQRRRRSNGIGQHLMRTWPTSY</sequence>
<keyword evidence="3" id="KW-0808">Transferase</keyword>
<evidence type="ECO:0000259" key="2">
    <source>
        <dbReference type="PROSITE" id="PS50989"/>
    </source>
</evidence>
<dbReference type="InterPro" id="IPR034733">
    <property type="entry name" value="AcCoA_carboxyl_beta"/>
</dbReference>
<dbReference type="AlphaFoldDB" id="A0A0B1Q427"/>
<organism evidence="3 4">
    <name type="scientific">Aureimonas altamirensis</name>
    <dbReference type="NCBI Taxonomy" id="370622"/>
    <lineage>
        <taxon>Bacteria</taxon>
        <taxon>Pseudomonadati</taxon>
        <taxon>Pseudomonadota</taxon>
        <taxon>Alphaproteobacteria</taxon>
        <taxon>Hyphomicrobiales</taxon>
        <taxon>Aurantimonadaceae</taxon>
        <taxon>Aureimonas</taxon>
    </lineage>
</organism>
<dbReference type="InterPro" id="IPR011763">
    <property type="entry name" value="COA_CT_C"/>
</dbReference>
<dbReference type="InterPro" id="IPR051047">
    <property type="entry name" value="AccD/PCCB"/>
</dbReference>
<dbReference type="PANTHER" id="PTHR43842:SF2">
    <property type="entry name" value="PROPIONYL-COA CARBOXYLASE BETA CHAIN, MITOCHONDRIAL"/>
    <property type="match status" value="1"/>
</dbReference>
<dbReference type="GO" id="GO:0004658">
    <property type="term" value="F:propionyl-CoA carboxylase activity"/>
    <property type="evidence" value="ECO:0007669"/>
    <property type="project" value="TreeGrafter"/>
</dbReference>
<dbReference type="PROSITE" id="PS50980">
    <property type="entry name" value="COA_CT_NTER"/>
    <property type="match status" value="1"/>
</dbReference>